<sequence>MSPSTSRRLAAPSLFLVLYDDADGGRPTTTLYDVANGVHRPCDVDDELLRTKRSWATSHGSWVLTWDPATLATFLWNPQAAAAAGEVTSVALPSFGQAPPAIKACCAISTGEPTGAGGGFTVVMIERGSNVLWYCHAGGGAASGVGVVGEARRTICSFTPCGGKLYYLIKPGGSSYSVLEFSPEHHRPVFTAVRVRPTHLLATADLLVYSVFPVDVNGELHLVFIFRGENCNTVADVAVYRVDMERRKHVRIGSIGDRAILVGGRRNDMGAAGWCRARRHGLLPNSIYWMDWDGRLRL</sequence>
<dbReference type="Gramene" id="OGLUM06G02260.1">
    <property type="protein sequence ID" value="OGLUM06G02260.1"/>
    <property type="gene ID" value="OGLUM06G02260"/>
</dbReference>
<dbReference type="HOGENOM" id="CLU_032864_2_0_1"/>
<keyword evidence="3" id="KW-1185">Reference proteome</keyword>
<protein>
    <recommendedName>
        <fullName evidence="1">KIB1-4 beta-propeller domain-containing protein</fullName>
    </recommendedName>
</protein>
<dbReference type="AlphaFoldDB" id="A0A0E0A4N0"/>
<evidence type="ECO:0000313" key="3">
    <source>
        <dbReference type="Proteomes" id="UP000026961"/>
    </source>
</evidence>
<dbReference type="Pfam" id="PF03478">
    <property type="entry name" value="Beta-prop_KIB1-4"/>
    <property type="match status" value="1"/>
</dbReference>
<organism evidence="2">
    <name type="scientific">Oryza glumipatula</name>
    <dbReference type="NCBI Taxonomy" id="40148"/>
    <lineage>
        <taxon>Eukaryota</taxon>
        <taxon>Viridiplantae</taxon>
        <taxon>Streptophyta</taxon>
        <taxon>Embryophyta</taxon>
        <taxon>Tracheophyta</taxon>
        <taxon>Spermatophyta</taxon>
        <taxon>Magnoliopsida</taxon>
        <taxon>Liliopsida</taxon>
        <taxon>Poales</taxon>
        <taxon>Poaceae</taxon>
        <taxon>BOP clade</taxon>
        <taxon>Oryzoideae</taxon>
        <taxon>Oryzeae</taxon>
        <taxon>Oryzinae</taxon>
        <taxon>Oryza</taxon>
    </lineage>
</organism>
<evidence type="ECO:0000259" key="1">
    <source>
        <dbReference type="Pfam" id="PF03478"/>
    </source>
</evidence>
<feature type="domain" description="KIB1-4 beta-propeller" evidence="1">
    <location>
        <begin position="49"/>
        <end position="291"/>
    </location>
</feature>
<dbReference type="PANTHER" id="PTHR33127:SF89">
    <property type="entry name" value="OS06G0135800 PROTEIN"/>
    <property type="match status" value="1"/>
</dbReference>
<dbReference type="eggNOG" id="ENOG502R1MH">
    <property type="taxonomic scope" value="Eukaryota"/>
</dbReference>
<reference evidence="2" key="2">
    <citation type="submission" date="2018-05" db="EMBL/GenBank/DDBJ databases">
        <title>OgluRS3 (Oryza glumaepatula Reference Sequence Version 3).</title>
        <authorList>
            <person name="Zhang J."/>
            <person name="Kudrna D."/>
            <person name="Lee S."/>
            <person name="Talag J."/>
            <person name="Welchert J."/>
            <person name="Wing R.A."/>
        </authorList>
    </citation>
    <scope>NUCLEOTIDE SEQUENCE [LARGE SCALE GENOMIC DNA]</scope>
</reference>
<name>A0A0E0A4N0_9ORYZ</name>
<dbReference type="InterPro" id="IPR005174">
    <property type="entry name" value="KIB1-4_b-propeller"/>
</dbReference>
<dbReference type="PANTHER" id="PTHR33127">
    <property type="entry name" value="TRANSMEMBRANE PROTEIN"/>
    <property type="match status" value="1"/>
</dbReference>
<dbReference type="EnsemblPlants" id="OGLUM06G02260.1">
    <property type="protein sequence ID" value="OGLUM06G02260.1"/>
    <property type="gene ID" value="OGLUM06G02260"/>
</dbReference>
<dbReference type="Proteomes" id="UP000026961">
    <property type="component" value="Chromosome 6"/>
</dbReference>
<accession>A0A0E0A4N0</accession>
<evidence type="ECO:0000313" key="2">
    <source>
        <dbReference type="EnsemblPlants" id="OGLUM06G02260.1"/>
    </source>
</evidence>
<reference evidence="2" key="1">
    <citation type="submission" date="2015-04" db="UniProtKB">
        <authorList>
            <consortium name="EnsemblPlants"/>
        </authorList>
    </citation>
    <scope>IDENTIFICATION</scope>
</reference>
<proteinExistence type="predicted"/>